<proteinExistence type="inferred from homology"/>
<evidence type="ECO:0000256" key="11">
    <source>
        <dbReference type="ARBA" id="ARBA00023303"/>
    </source>
</evidence>
<protein>
    <submittedName>
        <fullName evidence="13">Sodium channel protein Nach-like</fullName>
    </submittedName>
</protein>
<dbReference type="Pfam" id="PF00858">
    <property type="entry name" value="ASC"/>
    <property type="match status" value="1"/>
</dbReference>
<sequence>MCGIGAYFFWYLWYGSLSSPLIITIQSSMYPISNIEFPAIAICNTNIISKKALLELEWNNYKTNLAPKCKEMLLLCMWAGKKVDCKSIFQARRTSKGFCCTFNYVRDYKTGGKPTKLINQTRRQHYPGALYGLNLIIDPLIEDYSYMTRAVQGVETLIFDPTHYADPNIGRVSQRLAQPGHLMFLGLSSTKQIATPEVRKYSVETVASVVLLEFY</sequence>
<keyword evidence="11 12" id="KW-0407">Ion channel</keyword>
<keyword evidence="5 12" id="KW-0812">Transmembrane</keyword>
<gene>
    <name evidence="13" type="primary">LOC106119924</name>
</gene>
<keyword evidence="3 12" id="KW-0813">Transport</keyword>
<dbReference type="GeneID" id="106119924"/>
<keyword evidence="8 12" id="KW-0406">Ion transport</keyword>
<dbReference type="GO" id="GO:0005886">
    <property type="term" value="C:plasma membrane"/>
    <property type="evidence" value="ECO:0007669"/>
    <property type="project" value="TreeGrafter"/>
</dbReference>
<keyword evidence="9" id="KW-0472">Membrane</keyword>
<evidence type="ECO:0000256" key="5">
    <source>
        <dbReference type="ARBA" id="ARBA00022692"/>
    </source>
</evidence>
<evidence type="ECO:0000256" key="6">
    <source>
        <dbReference type="ARBA" id="ARBA00022989"/>
    </source>
</evidence>
<evidence type="ECO:0000256" key="2">
    <source>
        <dbReference type="ARBA" id="ARBA00007193"/>
    </source>
</evidence>
<comment type="similarity">
    <text evidence="2 12">Belongs to the amiloride-sensitive sodium channel (TC 1.A.6) family.</text>
</comment>
<accession>A0AAJ6ZDU1</accession>
<dbReference type="AlphaFoldDB" id="A0AAJ6ZDU1"/>
<evidence type="ECO:0000256" key="12">
    <source>
        <dbReference type="RuleBase" id="RU000679"/>
    </source>
</evidence>
<evidence type="ECO:0000256" key="7">
    <source>
        <dbReference type="ARBA" id="ARBA00023053"/>
    </source>
</evidence>
<keyword evidence="7" id="KW-0915">Sodium</keyword>
<evidence type="ECO:0000256" key="3">
    <source>
        <dbReference type="ARBA" id="ARBA00022448"/>
    </source>
</evidence>
<evidence type="ECO:0000256" key="1">
    <source>
        <dbReference type="ARBA" id="ARBA00004141"/>
    </source>
</evidence>
<keyword evidence="4 12" id="KW-0894">Sodium channel</keyword>
<dbReference type="PANTHER" id="PTHR11690:SF253">
    <property type="entry name" value="PICKPOCKET 18-RELATED"/>
    <property type="match status" value="1"/>
</dbReference>
<evidence type="ECO:0000256" key="8">
    <source>
        <dbReference type="ARBA" id="ARBA00023065"/>
    </source>
</evidence>
<evidence type="ECO:0000256" key="10">
    <source>
        <dbReference type="ARBA" id="ARBA00023201"/>
    </source>
</evidence>
<reference evidence="13" key="1">
    <citation type="submission" date="2025-08" db="UniProtKB">
        <authorList>
            <consortium name="RefSeq"/>
        </authorList>
    </citation>
    <scope>IDENTIFICATION</scope>
</reference>
<comment type="subcellular location">
    <subcellularLocation>
        <location evidence="1">Membrane</location>
        <topology evidence="1">Multi-pass membrane protein</topology>
    </subcellularLocation>
</comment>
<dbReference type="PANTHER" id="PTHR11690">
    <property type="entry name" value="AMILORIDE-SENSITIVE SODIUM CHANNEL-RELATED"/>
    <property type="match status" value="1"/>
</dbReference>
<dbReference type="Gene3D" id="2.60.470.10">
    <property type="entry name" value="Acid-sensing ion channels like domains"/>
    <property type="match status" value="1"/>
</dbReference>
<dbReference type="Proteomes" id="UP000694872">
    <property type="component" value="Unplaced"/>
</dbReference>
<keyword evidence="6" id="KW-1133">Transmembrane helix</keyword>
<name>A0AAJ6ZDU1_PAPXU</name>
<evidence type="ECO:0000256" key="9">
    <source>
        <dbReference type="ARBA" id="ARBA00023136"/>
    </source>
</evidence>
<evidence type="ECO:0000313" key="13">
    <source>
        <dbReference type="RefSeq" id="XP_013170503.1"/>
    </source>
</evidence>
<dbReference type="InterPro" id="IPR001873">
    <property type="entry name" value="ENaC"/>
</dbReference>
<keyword evidence="10 12" id="KW-0739">Sodium transport</keyword>
<organism evidence="13">
    <name type="scientific">Papilio xuthus</name>
    <name type="common">Asian swallowtail butterfly</name>
    <dbReference type="NCBI Taxonomy" id="66420"/>
    <lineage>
        <taxon>Eukaryota</taxon>
        <taxon>Metazoa</taxon>
        <taxon>Ecdysozoa</taxon>
        <taxon>Arthropoda</taxon>
        <taxon>Hexapoda</taxon>
        <taxon>Insecta</taxon>
        <taxon>Pterygota</taxon>
        <taxon>Neoptera</taxon>
        <taxon>Endopterygota</taxon>
        <taxon>Lepidoptera</taxon>
        <taxon>Glossata</taxon>
        <taxon>Ditrysia</taxon>
        <taxon>Papilionoidea</taxon>
        <taxon>Papilionidae</taxon>
        <taxon>Papilioninae</taxon>
        <taxon>Papilio</taxon>
    </lineage>
</organism>
<dbReference type="RefSeq" id="XP_013170503.1">
    <property type="nucleotide sequence ID" value="XM_013315049.1"/>
</dbReference>
<evidence type="ECO:0000256" key="4">
    <source>
        <dbReference type="ARBA" id="ARBA00022461"/>
    </source>
</evidence>
<dbReference type="GO" id="GO:0015280">
    <property type="term" value="F:ligand-gated sodium channel activity"/>
    <property type="evidence" value="ECO:0007669"/>
    <property type="project" value="TreeGrafter"/>
</dbReference>
<dbReference type="KEGG" id="pxu:106119924"/>